<feature type="region of interest" description="Disordered" evidence="1">
    <location>
        <begin position="155"/>
        <end position="200"/>
    </location>
</feature>
<reference evidence="3" key="1">
    <citation type="journal article" date="2019" name="Int. J. Syst. Evol. Microbiol.">
        <title>The Global Catalogue of Microorganisms (GCM) 10K type strain sequencing project: providing services to taxonomists for standard genome sequencing and annotation.</title>
        <authorList>
            <consortium name="The Broad Institute Genomics Platform"/>
            <consortium name="The Broad Institute Genome Sequencing Center for Infectious Disease"/>
            <person name="Wu L."/>
            <person name="Ma J."/>
        </authorList>
    </citation>
    <scope>NUCLEOTIDE SEQUENCE [LARGE SCALE GENOMIC DNA]</scope>
    <source>
        <strain evidence="3">NBRC 106348</strain>
    </source>
</reference>
<evidence type="ECO:0000313" key="3">
    <source>
        <dbReference type="Proteomes" id="UP001157091"/>
    </source>
</evidence>
<sequence>MELHGYVDELQRQLVAAAEAAGDEARAVAERLVLPLDAATRLVLLEALSEAAGEISAELAPGGVDVRLRGREPEFVVNAPVAPAFAERDTTPTPLAPAVTSPVATQPSAVVDDAPTTRTTLRLPDALKTQVEAAAVRDGVSLNTWLVRAVAAALETTPAPSPAPRPPSPTAAASPAGPGRQPDVRPSHASPTITQQGERP</sequence>
<dbReference type="RefSeq" id="WP_284292858.1">
    <property type="nucleotide sequence ID" value="NZ_BSUK01000001.1"/>
</dbReference>
<evidence type="ECO:0008006" key="4">
    <source>
        <dbReference type="Google" id="ProtNLM"/>
    </source>
</evidence>
<dbReference type="InterPro" id="IPR013321">
    <property type="entry name" value="Arc_rbn_hlx_hlx"/>
</dbReference>
<organism evidence="2 3">
    <name type="scientific">Luteimicrobium album</name>
    <dbReference type="NCBI Taxonomy" id="1054550"/>
    <lineage>
        <taxon>Bacteria</taxon>
        <taxon>Bacillati</taxon>
        <taxon>Actinomycetota</taxon>
        <taxon>Actinomycetes</taxon>
        <taxon>Micrococcales</taxon>
        <taxon>Luteimicrobium</taxon>
    </lineage>
</organism>
<evidence type="ECO:0000313" key="2">
    <source>
        <dbReference type="EMBL" id="GMA23959.1"/>
    </source>
</evidence>
<proteinExistence type="predicted"/>
<dbReference type="SUPFAM" id="SSF47598">
    <property type="entry name" value="Ribbon-helix-helix"/>
    <property type="match status" value="1"/>
</dbReference>
<dbReference type="EMBL" id="BSUK01000001">
    <property type="protein sequence ID" value="GMA23959.1"/>
    <property type="molecule type" value="Genomic_DNA"/>
</dbReference>
<dbReference type="Proteomes" id="UP001157091">
    <property type="component" value="Unassembled WGS sequence"/>
</dbReference>
<dbReference type="Gene3D" id="1.10.1220.10">
    <property type="entry name" value="Met repressor-like"/>
    <property type="match status" value="1"/>
</dbReference>
<name>A0ABQ6I2E2_9MICO</name>
<evidence type="ECO:0000256" key="1">
    <source>
        <dbReference type="SAM" id="MobiDB-lite"/>
    </source>
</evidence>
<protein>
    <recommendedName>
        <fullName evidence="4">Toxin-antitoxin system HicB family antitoxin</fullName>
    </recommendedName>
</protein>
<feature type="compositionally biased region" description="Low complexity" evidence="1">
    <location>
        <begin position="170"/>
        <end position="180"/>
    </location>
</feature>
<comment type="caution">
    <text evidence="2">The sequence shown here is derived from an EMBL/GenBank/DDBJ whole genome shotgun (WGS) entry which is preliminary data.</text>
</comment>
<feature type="compositionally biased region" description="Pro residues" evidence="1">
    <location>
        <begin position="159"/>
        <end position="169"/>
    </location>
</feature>
<gene>
    <name evidence="2" type="ORF">GCM10025864_17180</name>
</gene>
<feature type="compositionally biased region" description="Polar residues" evidence="1">
    <location>
        <begin position="189"/>
        <end position="200"/>
    </location>
</feature>
<keyword evidence="3" id="KW-1185">Reference proteome</keyword>
<dbReference type="InterPro" id="IPR010985">
    <property type="entry name" value="Ribbon_hlx_hlx"/>
</dbReference>
<accession>A0ABQ6I2E2</accession>